<organism evidence="1 2">
    <name type="scientific">Candidatus Methanodesulfokora washburnensis</name>
    <dbReference type="NCBI Taxonomy" id="2478471"/>
    <lineage>
        <taxon>Archaea</taxon>
        <taxon>Thermoproteota</taxon>
        <taxon>Candidatus Korarchaeia</taxon>
        <taxon>Candidatus Korarchaeia incertae sedis</taxon>
        <taxon>Candidatus Methanodesulfokora</taxon>
    </lineage>
</organism>
<protein>
    <submittedName>
        <fullName evidence="1">Uncharacterized protein</fullName>
    </submittedName>
</protein>
<comment type="caution">
    <text evidence="1">The sequence shown here is derived from an EMBL/GenBank/DDBJ whole genome shotgun (WGS) entry which is preliminary data.</text>
</comment>
<accession>A0A429GU75</accession>
<evidence type="ECO:0000313" key="1">
    <source>
        <dbReference type="EMBL" id="RSN77187.1"/>
    </source>
</evidence>
<dbReference type="EMBL" id="RCOS01000040">
    <property type="protein sequence ID" value="RSN77187.1"/>
    <property type="molecule type" value="Genomic_DNA"/>
</dbReference>
<dbReference type="RefSeq" id="WP_125670557.1">
    <property type="nucleotide sequence ID" value="NZ_RCOS01000040.1"/>
</dbReference>
<keyword evidence="2" id="KW-1185">Reference proteome</keyword>
<dbReference type="AlphaFoldDB" id="A0A429GU75"/>
<sequence length="435" mass="51504">MEFDDEVISQIKREATILKSMIDEIEDEFRRKGKQPIPNQSWYIRDSSLLFNAEKYAAEVHSKLYSQMRKIIRLLQKRFPWAPIDESILYNSDLCRTVSYNVRPSGSSYVSFDTNECCFPFRDLMDPYKQDEFLEELFKPVYVCIARVLQTTTMNLDPSSSYLKEYDPIVLSEALRMAENKKWIVKKDRSYLISERPIFVIKCPVCSEKVYAHEDNCPKCGFYIPNLALRTKVRLEVPASWYKYDEQRKKWVAFFKYNRSLGSENRITLGTIAWEEYELFTILICDKVIMALEEAQIIHHLPDEYYATHYTSFLRYSSTGHMETYAIYASSPQELKQIITDIMNRLKLEANREYDKGKKLVNSPIPREKFIQEFLSQIQQCFIPALDKHPVLMLENIARQDEEKTSMTKMFEWLEDQIRKVSDFIVEVEKPTKEI</sequence>
<name>A0A429GU75_9CREN</name>
<proteinExistence type="predicted"/>
<evidence type="ECO:0000313" key="2">
    <source>
        <dbReference type="Proteomes" id="UP000277582"/>
    </source>
</evidence>
<gene>
    <name evidence="1" type="ORF">D6D85_02900</name>
</gene>
<dbReference type="Proteomes" id="UP000277582">
    <property type="component" value="Unassembled WGS sequence"/>
</dbReference>
<reference evidence="1 2" key="1">
    <citation type="submission" date="2018-10" db="EMBL/GenBank/DDBJ databases">
        <title>Co-occurring genomic capacity for anaerobic methane metabolism and dissimilatory sulfite reduction discovered in the Korarchaeota.</title>
        <authorList>
            <person name="Mckay L.J."/>
            <person name="Dlakic M."/>
            <person name="Fields M.W."/>
            <person name="Delmont T.O."/>
            <person name="Eren A.M."/>
            <person name="Jay Z.J."/>
            <person name="Klingelsmith K.B."/>
            <person name="Rusch D.B."/>
            <person name="Inskeep W.P."/>
        </authorList>
    </citation>
    <scope>NUCLEOTIDE SEQUENCE [LARGE SCALE GENOMIC DNA]</scope>
    <source>
        <strain evidence="1 2">MDKW</strain>
    </source>
</reference>